<feature type="compositionally biased region" description="Acidic residues" evidence="8">
    <location>
        <begin position="3195"/>
        <end position="3209"/>
    </location>
</feature>
<dbReference type="InterPro" id="IPR046541">
    <property type="entry name" value="DUF6606"/>
</dbReference>
<protein>
    <recommendedName>
        <fullName evidence="2">ubiquitinyl hydrolase 1</fullName>
        <ecNumber evidence="2">3.4.19.12</ecNumber>
    </recommendedName>
</protein>
<dbReference type="GO" id="GO:0004843">
    <property type="term" value="F:cysteine-type deubiquitinase activity"/>
    <property type="evidence" value="ECO:0007669"/>
    <property type="project" value="UniProtKB-EC"/>
</dbReference>
<feature type="domain" description="DUF3645" evidence="10">
    <location>
        <begin position="2380"/>
        <end position="2412"/>
    </location>
</feature>
<dbReference type="InterPro" id="IPR027417">
    <property type="entry name" value="P-loop_NTPase"/>
</dbReference>
<evidence type="ECO:0000313" key="12">
    <source>
        <dbReference type="EMBL" id="OJD31253.1"/>
    </source>
</evidence>
<dbReference type="RefSeq" id="XP_020127513.1">
    <property type="nucleotide sequence ID" value="XM_020276672.1"/>
</dbReference>
<evidence type="ECO:0000313" key="13">
    <source>
        <dbReference type="Proteomes" id="UP000183809"/>
    </source>
</evidence>
<gene>
    <name evidence="12" type="ORF">BKCO1_5000076</name>
</gene>
<comment type="caution">
    <text evidence="12">The sequence shown here is derived from an EMBL/GenBank/DDBJ whole genome shotgun (WGS) entry which is preliminary data.</text>
</comment>
<dbReference type="OrthoDB" id="3182339at2759"/>
<evidence type="ECO:0000256" key="8">
    <source>
        <dbReference type="SAM" id="MobiDB-lite"/>
    </source>
</evidence>
<evidence type="ECO:0000256" key="7">
    <source>
        <dbReference type="SAM" id="Coils"/>
    </source>
</evidence>
<dbReference type="Pfam" id="PF20255">
    <property type="entry name" value="DUF6606"/>
    <property type="match status" value="1"/>
</dbReference>
<evidence type="ECO:0000256" key="4">
    <source>
        <dbReference type="ARBA" id="ARBA00022786"/>
    </source>
</evidence>
<dbReference type="GeneID" id="31016933"/>
<evidence type="ECO:0000259" key="11">
    <source>
        <dbReference type="Pfam" id="PF20255"/>
    </source>
</evidence>
<name>A0A1J9RUS3_9PEZI</name>
<feature type="domain" description="DUF3638" evidence="9">
    <location>
        <begin position="2038"/>
        <end position="2261"/>
    </location>
</feature>
<dbReference type="SUPFAM" id="SSF52540">
    <property type="entry name" value="P-loop containing nucleoside triphosphate hydrolases"/>
    <property type="match status" value="1"/>
</dbReference>
<feature type="compositionally biased region" description="Polar residues" evidence="8">
    <location>
        <begin position="1840"/>
        <end position="1856"/>
    </location>
</feature>
<evidence type="ECO:0000259" key="10">
    <source>
        <dbReference type="Pfam" id="PF12359"/>
    </source>
</evidence>
<reference evidence="12 13" key="1">
    <citation type="submission" date="2016-10" db="EMBL/GenBank/DDBJ databases">
        <title>Proteomics and genomics reveal pathogen-plant mechanisms compatible with a hemibiotrophic lifestyle of Diplodia corticola.</title>
        <authorList>
            <person name="Fernandes I."/>
            <person name="De Jonge R."/>
            <person name="Van De Peer Y."/>
            <person name="Devreese B."/>
            <person name="Alves A."/>
            <person name="Esteves A.C."/>
        </authorList>
    </citation>
    <scope>NUCLEOTIDE SEQUENCE [LARGE SCALE GENOMIC DNA]</scope>
    <source>
        <strain evidence="12 13">CBS 112549</strain>
    </source>
</reference>
<keyword evidence="3" id="KW-0645">Protease</keyword>
<evidence type="ECO:0000256" key="5">
    <source>
        <dbReference type="ARBA" id="ARBA00022801"/>
    </source>
</evidence>
<dbReference type="EC" id="3.4.19.12" evidence="2"/>
<keyword evidence="5 12" id="KW-0378">Hydrolase</keyword>
<keyword evidence="13" id="KW-1185">Reference proteome</keyword>
<dbReference type="Pfam" id="PF12359">
    <property type="entry name" value="DUF3645"/>
    <property type="match status" value="1"/>
</dbReference>
<evidence type="ECO:0000256" key="6">
    <source>
        <dbReference type="ARBA" id="ARBA00022807"/>
    </source>
</evidence>
<feature type="coiled-coil region" evidence="7">
    <location>
        <begin position="566"/>
        <end position="601"/>
    </location>
</feature>
<feature type="region of interest" description="Disordered" evidence="8">
    <location>
        <begin position="3055"/>
        <end position="3091"/>
    </location>
</feature>
<dbReference type="GO" id="GO:0006508">
    <property type="term" value="P:proteolysis"/>
    <property type="evidence" value="ECO:0007669"/>
    <property type="project" value="UniProtKB-KW"/>
</dbReference>
<dbReference type="PANTHER" id="PTHR13367:SF32">
    <property type="entry name" value="DUF6606 DOMAIN-CONTAINING PROTEIN"/>
    <property type="match status" value="1"/>
</dbReference>
<dbReference type="Proteomes" id="UP000183809">
    <property type="component" value="Unassembled WGS sequence"/>
</dbReference>
<feature type="region of interest" description="Disordered" evidence="8">
    <location>
        <begin position="3165"/>
        <end position="3184"/>
    </location>
</feature>
<feature type="compositionally biased region" description="Basic and acidic residues" evidence="8">
    <location>
        <begin position="3081"/>
        <end position="3091"/>
    </location>
</feature>
<feature type="domain" description="DUF6606" evidence="11">
    <location>
        <begin position="12"/>
        <end position="285"/>
    </location>
</feature>
<comment type="catalytic activity">
    <reaction evidence="1">
        <text>Thiol-dependent hydrolysis of ester, thioester, amide, peptide and isopeptide bonds formed by the C-terminal Gly of ubiquitin (a 76-residue protein attached to proteins as an intracellular targeting signal).</text>
        <dbReference type="EC" id="3.4.19.12"/>
    </reaction>
</comment>
<sequence length="3222" mass="365890">MSSAAHLLEAQFNHIVLPAQLPSIRDEDLTHIQTAITDRLIGACRLLRESTTVNDYFDWDNLTRALNAVKTLNFNSKIDKQPLIQELRELKPDAFLILHIGEQNAGLLIRRIYSNHGHEVVFEAFEASPRSEDVLATQAALEWDFPGSAVAVPHSTFANHDFQDSLAGFLAQCSVESINSFAARAYKARSSTVEIRDTTDPAMISSLLMTVLEAHGRRFATPLLRKRVRDDVCWGRGAEVPWRRLPFWLVLRVGLARYLAIKHGGEVGRLRYKFLMCAALAQLLQDALCYLDLQNITTLRAKLARRLAKLEMAKVRASPETRIHYDLAFASLNSTFQTALQEANQHVVDAWEDLKRGIKRPIKPLPRYANADNLTLALPRSRPTLHHILRNPELMDQRPMGPYKFNMNAANQNMRPLAKRCMSLSRFELEVEQASAIDQSLPLGKICIEACGNINDYFDMVSSTYDGNPEQMSIMILTIMQLWVTLDRAATDMYGLLLAFSPGMSPDALDVLQLPRFSDMKRLQDIQSWLRFRQEKSKFTNRTMFDYPDSGCFSDRFYNESDTLGLHELRERIEHASEEARAAKEQEFITLSQEYEKLQQRIAETSCAFFDDGFLREHDDRGCAKCFLQRRARKMFIGAHEHFLPEDSVQANAVVFELGCGPVLAAYRDATWRILGTLARSHLTQRPEPRLLIQKYGPLEQFVGPYAPGITLASKTKSFLGTHYRNVYFPATLDIVCLRNPLRFEYFDSATMSWPGSEQGTPAFAHHCQVKIPSESPFSSLLSQLPFAPDGKGPQSNEIIASQTRCPRGLSSHEYMAFQSLFSGKHCRWPVILLELASSNMNFGAEGASLAVSQLSSQAGPAHGNDPLRTIHQVFRDASFCERLLDQIRTRVEMTSTNWRETNSMGMLITLLLRLIALGCQESARDALVLLDQVRHVTHSWICQLRSEIQKATDAESSRRCSRYAIWAALLCRRTFSPYCEDSHHETLSSAVLQFFVESSITLQDNMISDPETLPTVLQHALMRDLKMSHRLKSLVRRSIEENPEGLITAIDNIWQSVPGSTLRTCSDVEFLDGFDEWTAQLTFVGGEQSRRQTVHYDILEGHLLIDNQPLGRLPTEHRNSLVLRELFGQQNLLIYPSELYGMEYKLAFPENGHQIHIGFRNEKLIIRARKWDRELGERILEHIPRSTFFHKTEYDLPAALVDNCVHWLDLTNGLLDIRPVSDKWRRRPGDWCINMKTHIASRRGSRLVDPHSQLFRQVAAMFEYFEHPQALTVYQPRSSPLSVELRRLELAFFVNRRRCLQCRELRAEIDPDQDAGTWYGLNSKLVLRDPVNVQNRSVIVPLGPLSYHRNKFHVAVKVLPNGKYAKYAINTVLGRLDCPAEPWLLYFRAQLHAFTSAILPDPLTGRTGTEEALHLLRSGSCQPWTPLQQGPLSCLLSIASIPPNREYYPEGLQKMQTVHWNVDLPITIQRDEFLPLVETIYRRSCELRKFIDATAEDPPFREIDPHLLRRSINHRQLHERTSDGGVEQLSSSDNTYVARDRLHHTNRRQNVFDAVKLLTRWSPRLPTTARLGSILQQWPVIQGHGQTFDRILLSDQLDLQFGHHWGSLVDFCRRASHDQVYSLSFMLGTLSFKHNANMEVVRTLVAFAISERLKRLEPPKWLSYSQFHKGDIPTVAYLVGLIRPFASAYTDIHRSESDARYSGKIRRKLQLEREAHEDKVEKQCEAFANILFEQWPCAEPTLAELSLESFPLLRAAQAFEIIKPEWLRLFQNFELYHYVKQVQEILDHNKAHVSTQMEFPSEDAQVFSLGHRGDEIPSLSKDLLRKSVRPTPKRKLDELTSSPRIAESSFESPQSFRAGNEDIHRALEHPQQAEKSSRTVQEVADLEQIVEALSKSASTVRQQYARDLKQSIDSLKSLSIDTLQPNDATLQIHLVAATLQARQQMQDRLDSVLCSLERDDPRAKWLKAGGLWPCATTVTLLEQIRSISSTAFGPGMKESLVEFAISITHLQRALRLQDASLKDKKERLEEEQAHSGHTNWQPLRNTDWLLLEIDSNILIRPGQVDVALATISPGSGANSVLQMNMGQGKTSCIIPMVAAALADTKKLVRIIVPNALLLQTAQLLHGRLGGLLGRQIRHVPYSRKTQTVPEVTAAFWQIHKEVMRDAGIMIALPEHTMSFMLSGLQRLSDNRIPEAAPMVKVQAWMRKVCRDVLDESDFTLAVRTQLIYPSGQQTSVDGHPHRWETAEALLKLVETHIWNLHRDFPRSIEVITRSAGGFPLFFLLRKDVEQALITHIVDDVVGGKTPILPCQDCPATDRQVIRRYLTDSSVDQATLDRVKKMFTDTPIARQNLHHMRGLLVHRLLLLTLKKRWSVEYGLHPTRDPIAVPYHAKGVPSDQAEWGHPDVAILFTCLSFYYQGLSLSQMQQCLESVVKSDDPSAEYDGWMHSGPNIPGSLREWNVINVDDETQLHELWQHLRYSIVVANYCLNHFVFPTHAKQFKIKLQSSGWDIPLMTSPDGMPSRHKPLTTGFSGTNDNRTMLPLTIRQQDLPGLSHTNAEVITYLLQRRNRRYILAADERGRRIPEMTFLQNLRTLGICILIDAGAQILEMDNFTLAKSWLRIDTKAKAALFFKENRPFILYRNGTLVPLLASPFAEDLSECLIYLDEAHTRGTDLKMPIDAVGALTLGLGQTKDHTVQAAMRLRQLATTQSVVFFATPEVHQNILDQRHADQQGKPVDSYDVVCWLLEQTCAGLEQLQPLYYSQGVDFCRRSQAQIDNPDILTNMAQRQNYLKELRQVEHQTLEQMYKPKTKAKASNPSWSFSPQLASLMKELDIRRKGFQDDGNAVHASALQEVEQEREVANEVESVREVQKPVIFSPIKFSSLHKDIASFAKSGRLVSGSFGYEHMFMCLRGTALGCKHRINSKIITSRLFVSREFAKTVELRRQNDNFLRQVSWVLWSTETDTAMVVVPEEVELLIPLLRESKKPVTHLLSYAPPVTRKMTHFNDLTYYSIPPMPRDWTAPAWLRTELGLFAGRLYFEYDEYAGMMKYLGLSQDDDDDNDDDEPAGPVDEPTQPAGRGDDGKESDGVVRTKAAHAAVPFTAKPLTFIREWLAARRKGQDFAHTPMGFVCQGKPLAADHPFFAKAVDGPVLPAALGQVRGGNGSVGAAAEDDEDDDFDDAEEDLWFDADEDGILEEGEGGEMDVDEGEKGVHGDVDMAE</sequence>
<dbReference type="InterPro" id="IPR022105">
    <property type="entry name" value="DUF3645"/>
</dbReference>
<evidence type="ECO:0000256" key="1">
    <source>
        <dbReference type="ARBA" id="ARBA00000707"/>
    </source>
</evidence>
<proteinExistence type="predicted"/>
<accession>A0A1J9RUS3</accession>
<feature type="compositionally biased region" description="Basic and acidic residues" evidence="8">
    <location>
        <begin position="3210"/>
        <end position="3222"/>
    </location>
</feature>
<dbReference type="InterPro" id="IPR051346">
    <property type="entry name" value="OTU_Deubiquitinase"/>
</dbReference>
<feature type="compositionally biased region" description="Acidic residues" evidence="8">
    <location>
        <begin position="3057"/>
        <end position="3068"/>
    </location>
</feature>
<feature type="compositionally biased region" description="Acidic residues" evidence="8">
    <location>
        <begin position="3172"/>
        <end position="3184"/>
    </location>
</feature>
<dbReference type="EMBL" id="MNUE01000050">
    <property type="protein sequence ID" value="OJD31253.1"/>
    <property type="molecule type" value="Genomic_DNA"/>
</dbReference>
<dbReference type="Pfam" id="PF12340">
    <property type="entry name" value="DUF3638"/>
    <property type="match status" value="1"/>
</dbReference>
<evidence type="ECO:0000256" key="3">
    <source>
        <dbReference type="ARBA" id="ARBA00022670"/>
    </source>
</evidence>
<keyword evidence="4" id="KW-0833">Ubl conjugation pathway</keyword>
<dbReference type="PANTHER" id="PTHR13367">
    <property type="entry name" value="UBIQUITIN THIOESTERASE"/>
    <property type="match status" value="1"/>
</dbReference>
<feature type="region of interest" description="Disordered" evidence="8">
    <location>
        <begin position="1831"/>
        <end position="1856"/>
    </location>
</feature>
<organism evidence="12 13">
    <name type="scientific">Diplodia corticola</name>
    <dbReference type="NCBI Taxonomy" id="236234"/>
    <lineage>
        <taxon>Eukaryota</taxon>
        <taxon>Fungi</taxon>
        <taxon>Dikarya</taxon>
        <taxon>Ascomycota</taxon>
        <taxon>Pezizomycotina</taxon>
        <taxon>Dothideomycetes</taxon>
        <taxon>Dothideomycetes incertae sedis</taxon>
        <taxon>Botryosphaeriales</taxon>
        <taxon>Botryosphaeriaceae</taxon>
        <taxon>Diplodia</taxon>
    </lineage>
</organism>
<dbReference type="InterPro" id="IPR022099">
    <property type="entry name" value="DUF3638"/>
</dbReference>
<keyword evidence="7" id="KW-0175">Coiled coil</keyword>
<evidence type="ECO:0000259" key="9">
    <source>
        <dbReference type="Pfam" id="PF12340"/>
    </source>
</evidence>
<keyword evidence="6" id="KW-0788">Thiol protease</keyword>
<feature type="region of interest" description="Disordered" evidence="8">
    <location>
        <begin position="3195"/>
        <end position="3222"/>
    </location>
</feature>
<evidence type="ECO:0000256" key="2">
    <source>
        <dbReference type="ARBA" id="ARBA00012759"/>
    </source>
</evidence>
<dbReference type="STRING" id="236234.A0A1J9RUS3"/>